<dbReference type="GO" id="GO:0004852">
    <property type="term" value="F:uroporphyrinogen-III synthase activity"/>
    <property type="evidence" value="ECO:0007669"/>
    <property type="project" value="UniProtKB-EC"/>
</dbReference>
<proteinExistence type="inferred from homology"/>
<dbReference type="EC" id="4.2.1.75" evidence="3 9"/>
<dbReference type="PANTHER" id="PTHR38042:SF1">
    <property type="entry name" value="UROPORPHYRINOGEN-III SYNTHASE, CHLOROPLASTIC"/>
    <property type="match status" value="1"/>
</dbReference>
<dbReference type="PANTHER" id="PTHR38042">
    <property type="entry name" value="UROPORPHYRINOGEN-III SYNTHASE, CHLOROPLASTIC"/>
    <property type="match status" value="1"/>
</dbReference>
<dbReference type="Gene3D" id="3.40.50.10090">
    <property type="match status" value="2"/>
</dbReference>
<keyword evidence="5 9" id="KW-0627">Porphyrin biosynthesis</keyword>
<dbReference type="SUPFAM" id="SSF69618">
    <property type="entry name" value="HemD-like"/>
    <property type="match status" value="1"/>
</dbReference>
<dbReference type="CDD" id="cd06578">
    <property type="entry name" value="HemD"/>
    <property type="match status" value="1"/>
</dbReference>
<evidence type="ECO:0000256" key="2">
    <source>
        <dbReference type="ARBA" id="ARBA00008133"/>
    </source>
</evidence>
<comment type="function">
    <text evidence="6 9">Catalyzes cyclization of the linear tetrapyrrole, hydroxymethylbilane, to the macrocyclic uroporphyrinogen III.</text>
</comment>
<evidence type="ECO:0000256" key="3">
    <source>
        <dbReference type="ARBA" id="ARBA00013109"/>
    </source>
</evidence>
<evidence type="ECO:0000256" key="7">
    <source>
        <dbReference type="ARBA" id="ARBA00040167"/>
    </source>
</evidence>
<dbReference type="InterPro" id="IPR003754">
    <property type="entry name" value="4pyrrol_synth_uPrphyn_synth"/>
</dbReference>
<dbReference type="RefSeq" id="WP_204540502.1">
    <property type="nucleotide sequence ID" value="NZ_JAFBFI010000004.1"/>
</dbReference>
<feature type="domain" description="Tetrapyrrole biosynthesis uroporphyrinogen III synthase" evidence="10">
    <location>
        <begin position="25"/>
        <end position="242"/>
    </location>
</feature>
<gene>
    <name evidence="11" type="ORF">JOC77_001366</name>
</gene>
<keyword evidence="4 9" id="KW-0456">Lyase</keyword>
<dbReference type="Proteomes" id="UP000823486">
    <property type="component" value="Unassembled WGS sequence"/>
</dbReference>
<accession>A0ABS2QFN3</accession>
<evidence type="ECO:0000313" key="12">
    <source>
        <dbReference type="Proteomes" id="UP000823486"/>
    </source>
</evidence>
<protein>
    <recommendedName>
        <fullName evidence="7 9">Uroporphyrinogen-III synthase</fullName>
        <ecNumber evidence="3 9">4.2.1.75</ecNumber>
    </recommendedName>
</protein>
<evidence type="ECO:0000256" key="4">
    <source>
        <dbReference type="ARBA" id="ARBA00023239"/>
    </source>
</evidence>
<sequence>MTAEKPLQGVKILITRAESQAEPLIRSVETLGGTPISIPMINFKRVERKPLDGKFDWIIFTSVNALKYFHLTKDSLVQMGNPKLAAIGEKTKEAIESLGLSINFIPGSFVAEAFIEEFNCCLTAPSKILLPKGNLARDIIAESLRKEGHECTELIVYENIMPSSSERKLIDFLGTNKADILTFTSASTVVNFMKIVRENNLNTAIKNSIVACIGPAAKCRAESLGLTVDICPDTYTAPSMLQAIITFLNKNDESRRKL</sequence>
<dbReference type="InterPro" id="IPR036108">
    <property type="entry name" value="4pyrrol_syn_uPrphyn_synt_sf"/>
</dbReference>
<evidence type="ECO:0000256" key="6">
    <source>
        <dbReference type="ARBA" id="ARBA00037589"/>
    </source>
</evidence>
<comment type="catalytic activity">
    <reaction evidence="8 9">
        <text>hydroxymethylbilane = uroporphyrinogen III + H2O</text>
        <dbReference type="Rhea" id="RHEA:18965"/>
        <dbReference type="ChEBI" id="CHEBI:15377"/>
        <dbReference type="ChEBI" id="CHEBI:57308"/>
        <dbReference type="ChEBI" id="CHEBI:57845"/>
        <dbReference type="EC" id="4.2.1.75"/>
    </reaction>
</comment>
<dbReference type="InterPro" id="IPR039793">
    <property type="entry name" value="UROS/Hem4"/>
</dbReference>
<dbReference type="Pfam" id="PF02602">
    <property type="entry name" value="HEM4"/>
    <property type="match status" value="1"/>
</dbReference>
<evidence type="ECO:0000256" key="1">
    <source>
        <dbReference type="ARBA" id="ARBA00004772"/>
    </source>
</evidence>
<evidence type="ECO:0000256" key="9">
    <source>
        <dbReference type="RuleBase" id="RU366031"/>
    </source>
</evidence>
<evidence type="ECO:0000256" key="8">
    <source>
        <dbReference type="ARBA" id="ARBA00048617"/>
    </source>
</evidence>
<dbReference type="EMBL" id="JAFBFI010000004">
    <property type="protein sequence ID" value="MBM7691956.1"/>
    <property type="molecule type" value="Genomic_DNA"/>
</dbReference>
<keyword evidence="12" id="KW-1185">Reference proteome</keyword>
<name>A0ABS2QFN3_9BACI</name>
<evidence type="ECO:0000259" key="10">
    <source>
        <dbReference type="Pfam" id="PF02602"/>
    </source>
</evidence>
<evidence type="ECO:0000313" key="11">
    <source>
        <dbReference type="EMBL" id="MBM7691956.1"/>
    </source>
</evidence>
<reference evidence="11 12" key="1">
    <citation type="submission" date="2021-01" db="EMBL/GenBank/DDBJ databases">
        <title>Genomic Encyclopedia of Type Strains, Phase IV (KMG-IV): sequencing the most valuable type-strain genomes for metagenomic binning, comparative biology and taxonomic classification.</title>
        <authorList>
            <person name="Goeker M."/>
        </authorList>
    </citation>
    <scope>NUCLEOTIDE SEQUENCE [LARGE SCALE GENOMIC DNA]</scope>
    <source>
        <strain evidence="11 12">DSM 105482</strain>
    </source>
</reference>
<comment type="similarity">
    <text evidence="2 9">Belongs to the uroporphyrinogen-III synthase family.</text>
</comment>
<organism evidence="11 12">
    <name type="scientific">Peribacillus deserti</name>
    <dbReference type="NCBI Taxonomy" id="673318"/>
    <lineage>
        <taxon>Bacteria</taxon>
        <taxon>Bacillati</taxon>
        <taxon>Bacillota</taxon>
        <taxon>Bacilli</taxon>
        <taxon>Bacillales</taxon>
        <taxon>Bacillaceae</taxon>
        <taxon>Peribacillus</taxon>
    </lineage>
</organism>
<comment type="pathway">
    <text evidence="1 9">Porphyrin-containing compound metabolism; protoporphyrin-IX biosynthesis; coproporphyrinogen-III from 5-aminolevulinate: step 3/4.</text>
</comment>
<comment type="caution">
    <text evidence="11">The sequence shown here is derived from an EMBL/GenBank/DDBJ whole genome shotgun (WGS) entry which is preliminary data.</text>
</comment>
<evidence type="ECO:0000256" key="5">
    <source>
        <dbReference type="ARBA" id="ARBA00023244"/>
    </source>
</evidence>